<dbReference type="SUPFAM" id="SSF51905">
    <property type="entry name" value="FAD/NAD(P)-binding domain"/>
    <property type="match status" value="1"/>
</dbReference>
<evidence type="ECO:0000313" key="7">
    <source>
        <dbReference type="EMBL" id="SFJ29270.1"/>
    </source>
</evidence>
<evidence type="ECO:0000256" key="3">
    <source>
        <dbReference type="ARBA" id="ARBA00022827"/>
    </source>
</evidence>
<dbReference type="PANTHER" id="PTHR46056">
    <property type="entry name" value="LONG-CHAIN-ALCOHOL OXIDASE"/>
    <property type="match status" value="1"/>
</dbReference>
<evidence type="ECO:0000256" key="2">
    <source>
        <dbReference type="ARBA" id="ARBA00022630"/>
    </source>
</evidence>
<dbReference type="PANTHER" id="PTHR46056:SF12">
    <property type="entry name" value="LONG-CHAIN-ALCOHOL OXIDASE"/>
    <property type="match status" value="1"/>
</dbReference>
<evidence type="ECO:0000256" key="4">
    <source>
        <dbReference type="ARBA" id="ARBA00023002"/>
    </source>
</evidence>
<dbReference type="AlphaFoldDB" id="A0A1I3Q6G6"/>
<proteinExistence type="inferred from homology"/>
<keyword evidence="3" id="KW-0274">FAD</keyword>
<evidence type="ECO:0000259" key="6">
    <source>
        <dbReference type="Pfam" id="PF05199"/>
    </source>
</evidence>
<protein>
    <submittedName>
        <fullName evidence="7">Choline dehydrogenase</fullName>
    </submittedName>
</protein>
<dbReference type="RefSeq" id="WP_075034990.1">
    <property type="nucleotide sequence ID" value="NZ_FOSB01000001.1"/>
</dbReference>
<name>A0A1I3Q6G6_HALDA</name>
<comment type="similarity">
    <text evidence="1">Belongs to the GMC oxidoreductase family.</text>
</comment>
<dbReference type="Gene3D" id="3.50.50.60">
    <property type="entry name" value="FAD/NAD(P)-binding domain"/>
    <property type="match status" value="2"/>
</dbReference>
<dbReference type="InterPro" id="IPR036188">
    <property type="entry name" value="FAD/NAD-bd_sf"/>
</dbReference>
<sequence>MQRPDVLVIGSGGGGAVIAKELGELGLNVLMLEAGPWYGNKKWPNPNSEKGGVYSRSPDDLDVSLFKESYNKLENNMNDLIAGKLRWGPANREHPPWERSFQQRGFVWQIAGVGGTTQHYLANSPRAFPSAIDRKWPLTYRELIPFYEKVEDELPVEFAPTTSKEELFYFGAKKAGWNLLNTLNVVSPGFRPQPNAILPPNANLLNPAYSEKQLSWMEGCTLAGHCINGCPHGPSVSKIAKRSTNVSYVPLALKTGNVEIRPNTFSYQVITEKHPKEGLRAIGVKVRNTWTGERDELFADCIVVAAGAVETPRLWLNSSLPYNPWIGRGLVNHNMDMVTGVFSGKKLVPILGSNVINPFVGHTSGARLDFPGLGSIQVNGVSPGLMASFAYAFSQSGTKKSHASPIHNSHGKGRVTGEELIGLMADYQKSSSILIVTDDEVDRKNRVSILPSQLDENGAIPSIHYAPTRITQIRKRKLVKIAADILLQAGARNVVHSNWPNGLMIHIMSTMRMGYVVDQNSESYQVGRLYIADNSILTNGLGGANPTLTTQALAVRTAGKIYKRYF</sequence>
<dbReference type="GO" id="GO:0050660">
    <property type="term" value="F:flavin adenine dinucleotide binding"/>
    <property type="evidence" value="ECO:0007669"/>
    <property type="project" value="InterPro"/>
</dbReference>
<dbReference type="EMBL" id="FOSB01000001">
    <property type="protein sequence ID" value="SFJ29270.1"/>
    <property type="molecule type" value="Genomic_DNA"/>
</dbReference>
<dbReference type="OrthoDB" id="9787779at2"/>
<dbReference type="Pfam" id="PF05199">
    <property type="entry name" value="GMC_oxred_C"/>
    <property type="match status" value="1"/>
</dbReference>
<dbReference type="Pfam" id="PF00732">
    <property type="entry name" value="GMC_oxred_N"/>
    <property type="match status" value="1"/>
</dbReference>
<dbReference type="STRING" id="240302.BN982_02361"/>
<feature type="domain" description="Glucose-methanol-choline oxidoreductase N-terminal" evidence="5">
    <location>
        <begin position="219"/>
        <end position="333"/>
    </location>
</feature>
<dbReference type="InterPro" id="IPR000172">
    <property type="entry name" value="GMC_OxRdtase_N"/>
</dbReference>
<dbReference type="PRINTS" id="PR00411">
    <property type="entry name" value="PNDRDTASEI"/>
</dbReference>
<organism evidence="7 8">
    <name type="scientific">Halobacillus dabanensis</name>
    <dbReference type="NCBI Taxonomy" id="240302"/>
    <lineage>
        <taxon>Bacteria</taxon>
        <taxon>Bacillati</taxon>
        <taxon>Bacillota</taxon>
        <taxon>Bacilli</taxon>
        <taxon>Bacillales</taxon>
        <taxon>Bacillaceae</taxon>
        <taxon>Halobacillus</taxon>
    </lineage>
</organism>
<keyword evidence="8" id="KW-1185">Reference proteome</keyword>
<accession>A0A1I3Q6G6</accession>
<evidence type="ECO:0000313" key="8">
    <source>
        <dbReference type="Proteomes" id="UP000183557"/>
    </source>
</evidence>
<feature type="domain" description="Glucose-methanol-choline oxidoreductase C-terminal" evidence="6">
    <location>
        <begin position="504"/>
        <end position="554"/>
    </location>
</feature>
<dbReference type="InterPro" id="IPR007867">
    <property type="entry name" value="GMC_OxRtase_C"/>
</dbReference>
<evidence type="ECO:0000259" key="5">
    <source>
        <dbReference type="Pfam" id="PF00732"/>
    </source>
</evidence>
<dbReference type="Proteomes" id="UP000183557">
    <property type="component" value="Unassembled WGS sequence"/>
</dbReference>
<keyword evidence="2" id="KW-0285">Flavoprotein</keyword>
<reference evidence="8" key="1">
    <citation type="submission" date="2016-10" db="EMBL/GenBank/DDBJ databases">
        <authorList>
            <person name="Varghese N."/>
            <person name="Submissions S."/>
        </authorList>
    </citation>
    <scope>NUCLEOTIDE SEQUENCE [LARGE SCALE GENOMIC DNA]</scope>
    <source>
        <strain evidence="8">CGMCC 1.3704</strain>
    </source>
</reference>
<evidence type="ECO:0000256" key="1">
    <source>
        <dbReference type="ARBA" id="ARBA00010790"/>
    </source>
</evidence>
<gene>
    <name evidence="7" type="ORF">SAMN04487936_101557</name>
</gene>
<dbReference type="GO" id="GO:0016614">
    <property type="term" value="F:oxidoreductase activity, acting on CH-OH group of donors"/>
    <property type="evidence" value="ECO:0007669"/>
    <property type="project" value="InterPro"/>
</dbReference>
<keyword evidence="4" id="KW-0560">Oxidoreductase</keyword>